<evidence type="ECO:0000313" key="1">
    <source>
        <dbReference type="EMBL" id="KKK83276.1"/>
    </source>
</evidence>
<protein>
    <submittedName>
        <fullName evidence="1">Uncharacterized protein</fullName>
    </submittedName>
</protein>
<sequence>MKHHISVTVRVDGGIEHIFDQVLEGRKKTFHLVCEAAQAMNYINQESEWRYDRGPEYRPIAKRQWPGASRSILRWWDSRTKADSPASK</sequence>
<dbReference type="AlphaFoldDB" id="A0A0F9BFS7"/>
<organism evidence="1">
    <name type="scientific">marine sediment metagenome</name>
    <dbReference type="NCBI Taxonomy" id="412755"/>
    <lineage>
        <taxon>unclassified sequences</taxon>
        <taxon>metagenomes</taxon>
        <taxon>ecological metagenomes</taxon>
    </lineage>
</organism>
<name>A0A0F9BFS7_9ZZZZ</name>
<dbReference type="EMBL" id="LAZR01052299">
    <property type="protein sequence ID" value="KKK83276.1"/>
    <property type="molecule type" value="Genomic_DNA"/>
</dbReference>
<accession>A0A0F9BFS7</accession>
<reference evidence="1" key="1">
    <citation type="journal article" date="2015" name="Nature">
        <title>Complex archaea that bridge the gap between prokaryotes and eukaryotes.</title>
        <authorList>
            <person name="Spang A."/>
            <person name="Saw J.H."/>
            <person name="Jorgensen S.L."/>
            <person name="Zaremba-Niedzwiedzka K."/>
            <person name="Martijn J."/>
            <person name="Lind A.E."/>
            <person name="van Eijk R."/>
            <person name="Schleper C."/>
            <person name="Guy L."/>
            <person name="Ettema T.J."/>
        </authorList>
    </citation>
    <scope>NUCLEOTIDE SEQUENCE</scope>
</reference>
<gene>
    <name evidence="1" type="ORF">LCGC14_2795000</name>
</gene>
<comment type="caution">
    <text evidence="1">The sequence shown here is derived from an EMBL/GenBank/DDBJ whole genome shotgun (WGS) entry which is preliminary data.</text>
</comment>
<proteinExistence type="predicted"/>